<dbReference type="SUPFAM" id="SSF100920">
    <property type="entry name" value="Heat shock protein 70kD (HSP70), peptide-binding domain"/>
    <property type="match status" value="1"/>
</dbReference>
<keyword evidence="3" id="KW-0067">ATP-binding</keyword>
<dbReference type="Gene3D" id="2.60.34.10">
    <property type="entry name" value="Substrate Binding Domain Of DNAk, Chain A, domain 1"/>
    <property type="match status" value="1"/>
</dbReference>
<proteinExistence type="inferred from homology"/>
<name>A0A2P2C7S7_9ZZZZ</name>
<evidence type="ECO:0000256" key="3">
    <source>
        <dbReference type="ARBA" id="ARBA00022840"/>
    </source>
</evidence>
<dbReference type="PROSITE" id="PS00329">
    <property type="entry name" value="HSP70_2"/>
    <property type="match status" value="1"/>
</dbReference>
<accession>A0A2P2C7S7</accession>
<dbReference type="Pfam" id="PF00012">
    <property type="entry name" value="HSP70"/>
    <property type="match status" value="1"/>
</dbReference>
<dbReference type="PROSITE" id="PS01036">
    <property type="entry name" value="HSP70_3"/>
    <property type="match status" value="1"/>
</dbReference>
<dbReference type="SUPFAM" id="SSF53067">
    <property type="entry name" value="Actin-like ATPase domain"/>
    <property type="match status" value="2"/>
</dbReference>
<dbReference type="GO" id="GO:0140662">
    <property type="term" value="F:ATP-dependent protein folding chaperone"/>
    <property type="evidence" value="ECO:0007669"/>
    <property type="project" value="InterPro"/>
</dbReference>
<dbReference type="InterPro" id="IPR013126">
    <property type="entry name" value="Hsp_70_fam"/>
</dbReference>
<evidence type="ECO:0000256" key="2">
    <source>
        <dbReference type="ARBA" id="ARBA00022741"/>
    </source>
</evidence>
<dbReference type="InterPro" id="IPR043129">
    <property type="entry name" value="ATPase_NBD"/>
</dbReference>
<dbReference type="Gene3D" id="3.90.640.10">
    <property type="entry name" value="Actin, Chain A, domain 4"/>
    <property type="match status" value="1"/>
</dbReference>
<dbReference type="Gene3D" id="3.30.420.40">
    <property type="match status" value="2"/>
</dbReference>
<protein>
    <submittedName>
        <fullName evidence="5">Putative chaperone protein DnaK</fullName>
    </submittedName>
</protein>
<dbReference type="FunFam" id="3.30.420.40:FF:000071">
    <property type="entry name" value="Molecular chaperone DnaK"/>
    <property type="match status" value="1"/>
</dbReference>
<sequence length="527" mass="56336">MSDSVYGIDLGTTYSAIARINDLDQAEVLLNFDSSPTTPSVVYFEGDSNAVVGAEAKRVQLSDPDNACSLIKRHMGTAYPQEFRGKEYTPESISALILKELVKTANSELGEEVSKVVITVPAYFGIQEKEATKQAGQIAGLDVVGIVTEPVAAALSLGIRGEQPETILVYDLGGGTFDTTIMRVEAGRVEVVSIDGNKTLGGADWDESLAQLIADKFVAQAGLGDDNPRLDGEFEIELLSQAEDTKKSLTKRENATVRCRYQDKDEQVAVTRAEFEAATRHLVAQTIEISQRVVTAAEGKAPGLTVERVLLVGGSSKMPMIDAALRDQLGWNPANTDFDLAVAKGAAIYGQAAIDEVLSTDGEEVPIADDAEEKYFLGGSKTLSVTNVLSRGLGVRFQRKDSDELYISFLVHANDTIPATPEPIRAGTVRDNQSAVAIALFEQGGERESESPEDSDLLQEKTLPIPPLPKGSPIDITLVVTSEGLARVTAYDPSGGQTIDVEAQISVLSNEEVAQATEQVSGISLRS</sequence>
<keyword evidence="2" id="KW-0547">Nucleotide-binding</keyword>
<dbReference type="PANTHER" id="PTHR19375">
    <property type="entry name" value="HEAT SHOCK PROTEIN 70KDA"/>
    <property type="match status" value="1"/>
</dbReference>
<gene>
    <name evidence="5" type="ORF">NOCA2480077</name>
</gene>
<dbReference type="AlphaFoldDB" id="A0A2P2C7S7"/>
<evidence type="ECO:0000256" key="1">
    <source>
        <dbReference type="ARBA" id="ARBA00007381"/>
    </source>
</evidence>
<keyword evidence="4" id="KW-0143">Chaperone</keyword>
<dbReference type="InterPro" id="IPR018181">
    <property type="entry name" value="Heat_shock_70_CS"/>
</dbReference>
<reference evidence="5" key="1">
    <citation type="submission" date="2015-08" db="EMBL/GenBank/DDBJ databases">
        <authorList>
            <person name="Babu N.S."/>
            <person name="Beckwith C.J."/>
            <person name="Beseler K.G."/>
            <person name="Brison A."/>
            <person name="Carone J.V."/>
            <person name="Caskin T.P."/>
            <person name="Diamond M."/>
            <person name="Durham M.E."/>
            <person name="Foxe J.M."/>
            <person name="Go M."/>
            <person name="Henderson B.A."/>
            <person name="Jones I.B."/>
            <person name="McGettigan J.A."/>
            <person name="Micheletti S.J."/>
            <person name="Nasrallah M.E."/>
            <person name="Ortiz D."/>
            <person name="Piller C.R."/>
            <person name="Privatt S.R."/>
            <person name="Schneider S.L."/>
            <person name="Sharp S."/>
            <person name="Smith T.C."/>
            <person name="Stanton J.D."/>
            <person name="Ullery H.E."/>
            <person name="Wilson R.J."/>
            <person name="Serrano M.G."/>
            <person name="Buck G."/>
            <person name="Lee V."/>
            <person name="Wang Y."/>
            <person name="Carvalho R."/>
            <person name="Voegtly L."/>
            <person name="Shi R."/>
            <person name="Duckworth R."/>
            <person name="Johnson A."/>
            <person name="Loviza R."/>
            <person name="Walstead R."/>
            <person name="Shah Z."/>
            <person name="Kiflezghi M."/>
            <person name="Wade K."/>
            <person name="Ball S.L."/>
            <person name="Bradley K.W."/>
            <person name="Asai D.J."/>
            <person name="Bowman C.A."/>
            <person name="Russell D.A."/>
            <person name="Pope W.H."/>
            <person name="Jacobs-Sera D."/>
            <person name="Hendrix R.W."/>
            <person name="Hatfull G.F."/>
        </authorList>
    </citation>
    <scope>NUCLEOTIDE SEQUENCE</scope>
</reference>
<evidence type="ECO:0000313" key="5">
    <source>
        <dbReference type="EMBL" id="CUR58053.1"/>
    </source>
</evidence>
<dbReference type="CDD" id="cd24029">
    <property type="entry name" value="ASKHA_NBD_HSP70_DnaK_HscA_HscC"/>
    <property type="match status" value="1"/>
</dbReference>
<evidence type="ECO:0000256" key="4">
    <source>
        <dbReference type="ARBA" id="ARBA00023186"/>
    </source>
</evidence>
<dbReference type="PRINTS" id="PR00301">
    <property type="entry name" value="HEATSHOCK70"/>
</dbReference>
<dbReference type="InterPro" id="IPR029047">
    <property type="entry name" value="HSP70_peptide-bd_sf"/>
</dbReference>
<organism evidence="5">
    <name type="scientific">metagenome</name>
    <dbReference type="NCBI Taxonomy" id="256318"/>
    <lineage>
        <taxon>unclassified sequences</taxon>
        <taxon>metagenomes</taxon>
    </lineage>
</organism>
<dbReference type="GO" id="GO:0005524">
    <property type="term" value="F:ATP binding"/>
    <property type="evidence" value="ECO:0007669"/>
    <property type="project" value="UniProtKB-KW"/>
</dbReference>
<dbReference type="PROSITE" id="PS00297">
    <property type="entry name" value="HSP70_1"/>
    <property type="match status" value="1"/>
</dbReference>
<comment type="similarity">
    <text evidence="1">Belongs to the heat shock protein 70 family.</text>
</comment>
<dbReference type="EMBL" id="CZKA01000043">
    <property type="protein sequence ID" value="CUR58053.1"/>
    <property type="molecule type" value="Genomic_DNA"/>
</dbReference>